<dbReference type="SUPFAM" id="SSF51735">
    <property type="entry name" value="NAD(P)-binding Rossmann-fold domains"/>
    <property type="match status" value="1"/>
</dbReference>
<dbReference type="InterPro" id="IPR036291">
    <property type="entry name" value="NAD(P)-bd_dom_sf"/>
</dbReference>
<dbReference type="RefSeq" id="WP_127803506.1">
    <property type="nucleotide sequence ID" value="NZ_SACY01000003.1"/>
</dbReference>
<evidence type="ECO:0000259" key="1">
    <source>
        <dbReference type="Pfam" id="PF13380"/>
    </source>
</evidence>
<keyword evidence="3" id="KW-1185">Reference proteome</keyword>
<accession>A0A437PQT9</accession>
<dbReference type="InterPro" id="IPR003781">
    <property type="entry name" value="CoA-bd"/>
</dbReference>
<dbReference type="EMBL" id="SACY01000003">
    <property type="protein sequence ID" value="RVU24622.1"/>
    <property type="molecule type" value="Genomic_DNA"/>
</dbReference>
<protein>
    <submittedName>
        <fullName evidence="2">CoA-binding protein</fullName>
    </submittedName>
</protein>
<sequence>MKVLVYGASENPERYAYKAADLLLKYKHEIVLVGHRDGNLFGYPIHKQKQFEPVDTVTLYVGPKNQEGLLDYLKVLKPKRVIFNPGTENPTLEEELEALGIQVEEACTLVLLHTGQF</sequence>
<organism evidence="2 3">
    <name type="scientific">Sandaracinomonas limnophila</name>
    <dbReference type="NCBI Taxonomy" id="1862386"/>
    <lineage>
        <taxon>Bacteria</taxon>
        <taxon>Pseudomonadati</taxon>
        <taxon>Bacteroidota</taxon>
        <taxon>Cytophagia</taxon>
        <taxon>Cytophagales</taxon>
        <taxon>Flectobacillaceae</taxon>
        <taxon>Sandaracinomonas</taxon>
    </lineage>
</organism>
<gene>
    <name evidence="2" type="ORF">EOJ36_06315</name>
</gene>
<proteinExistence type="predicted"/>
<feature type="domain" description="CoA-binding" evidence="1">
    <location>
        <begin position="2"/>
        <end position="111"/>
    </location>
</feature>
<name>A0A437PQT9_9BACT</name>
<dbReference type="Gene3D" id="3.40.50.720">
    <property type="entry name" value="NAD(P)-binding Rossmann-like Domain"/>
    <property type="match status" value="1"/>
</dbReference>
<evidence type="ECO:0000313" key="2">
    <source>
        <dbReference type="EMBL" id="RVU24622.1"/>
    </source>
</evidence>
<dbReference type="AlphaFoldDB" id="A0A437PQT9"/>
<evidence type="ECO:0000313" key="3">
    <source>
        <dbReference type="Proteomes" id="UP000282832"/>
    </source>
</evidence>
<dbReference type="Proteomes" id="UP000282832">
    <property type="component" value="Unassembled WGS sequence"/>
</dbReference>
<reference evidence="2 3" key="1">
    <citation type="submission" date="2019-01" db="EMBL/GenBank/DDBJ databases">
        <authorList>
            <person name="Chen W.-M."/>
        </authorList>
    </citation>
    <scope>NUCLEOTIDE SEQUENCE [LARGE SCALE GENOMIC DNA]</scope>
    <source>
        <strain evidence="2 3">FSY-15</strain>
    </source>
</reference>
<dbReference type="Pfam" id="PF13380">
    <property type="entry name" value="CoA_binding_2"/>
    <property type="match status" value="1"/>
</dbReference>
<comment type="caution">
    <text evidence="2">The sequence shown here is derived from an EMBL/GenBank/DDBJ whole genome shotgun (WGS) entry which is preliminary data.</text>
</comment>
<dbReference type="OrthoDB" id="708726at2"/>